<reference evidence="11 12" key="1">
    <citation type="submission" date="2020-04" db="EMBL/GenBank/DDBJ databases">
        <authorList>
            <person name="Zheng R.K."/>
            <person name="Sun C.M."/>
        </authorList>
    </citation>
    <scope>NUCLEOTIDE SEQUENCE [LARGE SCALE GENOMIC DNA]</scope>
    <source>
        <strain evidence="12">zrk29</strain>
    </source>
</reference>
<dbReference type="Gene3D" id="3.40.50.300">
    <property type="entry name" value="P-loop containing nucleotide triphosphate hydrolases"/>
    <property type="match status" value="1"/>
</dbReference>
<evidence type="ECO:0000256" key="4">
    <source>
        <dbReference type="ARBA" id="ARBA00022490"/>
    </source>
</evidence>
<dbReference type="Pfam" id="PF02367">
    <property type="entry name" value="TsaE"/>
    <property type="match status" value="1"/>
</dbReference>
<dbReference type="InterPro" id="IPR003442">
    <property type="entry name" value="T6A_TsaE"/>
</dbReference>
<dbReference type="GO" id="GO:0002949">
    <property type="term" value="P:tRNA threonylcarbamoyladenosine modification"/>
    <property type="evidence" value="ECO:0007669"/>
    <property type="project" value="InterPro"/>
</dbReference>
<accession>A0A7L6N667</accession>
<dbReference type="NCBIfam" id="TIGR00150">
    <property type="entry name" value="T6A_YjeE"/>
    <property type="match status" value="1"/>
</dbReference>
<protein>
    <recommendedName>
        <fullName evidence="3">tRNA threonylcarbamoyladenosine biosynthesis protein TsaE</fullName>
    </recommendedName>
    <alternativeName>
        <fullName evidence="10">t(6)A37 threonylcarbamoyladenosine biosynthesis protein TsaE</fullName>
    </alternativeName>
</protein>
<dbReference type="GO" id="GO:0016740">
    <property type="term" value="F:transferase activity"/>
    <property type="evidence" value="ECO:0007669"/>
    <property type="project" value="UniProtKB-KW"/>
</dbReference>
<keyword evidence="6" id="KW-0479">Metal-binding</keyword>
<dbReference type="EMBL" id="CP051151">
    <property type="protein sequence ID" value="QLY40495.1"/>
    <property type="molecule type" value="Genomic_DNA"/>
</dbReference>
<keyword evidence="12" id="KW-1185">Reference proteome</keyword>
<dbReference type="KEGG" id="tbk:HF295_06375"/>
<dbReference type="Proteomes" id="UP000512167">
    <property type="component" value="Chromosome"/>
</dbReference>
<evidence type="ECO:0000256" key="5">
    <source>
        <dbReference type="ARBA" id="ARBA00022694"/>
    </source>
</evidence>
<comment type="similarity">
    <text evidence="2">Belongs to the TsaE family.</text>
</comment>
<dbReference type="InterPro" id="IPR027417">
    <property type="entry name" value="P-loop_NTPase"/>
</dbReference>
<dbReference type="AlphaFoldDB" id="A0A7L6N667"/>
<organism evidence="11 12">
    <name type="scientific">Hujiaoplasma nucleasis</name>
    <dbReference type="NCBI Taxonomy" id="2725268"/>
    <lineage>
        <taxon>Bacteria</taxon>
        <taxon>Bacillati</taxon>
        <taxon>Mycoplasmatota</taxon>
        <taxon>Mollicutes</taxon>
        <taxon>Candidatus Izemoplasmatales</taxon>
        <taxon>Hujiaoplasmataceae</taxon>
        <taxon>Hujiaoplasma</taxon>
    </lineage>
</organism>
<dbReference type="PANTHER" id="PTHR33540:SF2">
    <property type="entry name" value="TRNA THREONYLCARBAMOYLADENOSINE BIOSYNTHESIS PROTEIN TSAE"/>
    <property type="match status" value="1"/>
</dbReference>
<keyword evidence="5" id="KW-0819">tRNA processing</keyword>
<evidence type="ECO:0000256" key="6">
    <source>
        <dbReference type="ARBA" id="ARBA00022723"/>
    </source>
</evidence>
<dbReference type="GO" id="GO:0005737">
    <property type="term" value="C:cytoplasm"/>
    <property type="evidence" value="ECO:0007669"/>
    <property type="project" value="UniProtKB-SubCell"/>
</dbReference>
<keyword evidence="7" id="KW-0547">Nucleotide-binding</keyword>
<evidence type="ECO:0000256" key="7">
    <source>
        <dbReference type="ARBA" id="ARBA00022741"/>
    </source>
</evidence>
<comment type="subcellular location">
    <subcellularLocation>
        <location evidence="1">Cytoplasm</location>
    </subcellularLocation>
</comment>
<keyword evidence="8" id="KW-0067">ATP-binding</keyword>
<dbReference type="PANTHER" id="PTHR33540">
    <property type="entry name" value="TRNA THREONYLCARBAMOYLADENOSINE BIOSYNTHESIS PROTEIN TSAE"/>
    <property type="match status" value="1"/>
</dbReference>
<sequence>MIKKLRLNSEKDTDQFAKLIAKNIFPGMIIGLSGDLGSGKTTFTKYLAKHMGVKDTLNSPTFTLLKTYQGDLNLYHMDVYRLENIGYDYELDDYIYGDGVAVIEWYPYIISMLPDNILTLTFTFIDDVKRDLVIEGSGKYEKILQEISD</sequence>
<keyword evidence="4" id="KW-0963">Cytoplasm</keyword>
<evidence type="ECO:0000256" key="3">
    <source>
        <dbReference type="ARBA" id="ARBA00019010"/>
    </source>
</evidence>
<evidence type="ECO:0000256" key="2">
    <source>
        <dbReference type="ARBA" id="ARBA00007599"/>
    </source>
</evidence>
<evidence type="ECO:0000313" key="12">
    <source>
        <dbReference type="Proteomes" id="UP000512167"/>
    </source>
</evidence>
<evidence type="ECO:0000256" key="10">
    <source>
        <dbReference type="ARBA" id="ARBA00032441"/>
    </source>
</evidence>
<keyword evidence="9" id="KW-0460">Magnesium</keyword>
<name>A0A7L6N667_9MOLU</name>
<gene>
    <name evidence="11" type="primary">tsaE</name>
    <name evidence="11" type="ORF">HF295_06375</name>
</gene>
<keyword evidence="11" id="KW-0808">Transferase</keyword>
<dbReference type="RefSeq" id="WP_312031334.1">
    <property type="nucleotide sequence ID" value="NZ_CP051151.1"/>
</dbReference>
<evidence type="ECO:0000256" key="9">
    <source>
        <dbReference type="ARBA" id="ARBA00022842"/>
    </source>
</evidence>
<evidence type="ECO:0000256" key="8">
    <source>
        <dbReference type="ARBA" id="ARBA00022840"/>
    </source>
</evidence>
<dbReference type="GO" id="GO:0046872">
    <property type="term" value="F:metal ion binding"/>
    <property type="evidence" value="ECO:0007669"/>
    <property type="project" value="UniProtKB-KW"/>
</dbReference>
<evidence type="ECO:0000313" key="11">
    <source>
        <dbReference type="EMBL" id="QLY40495.1"/>
    </source>
</evidence>
<evidence type="ECO:0000256" key="1">
    <source>
        <dbReference type="ARBA" id="ARBA00004496"/>
    </source>
</evidence>
<dbReference type="GO" id="GO:0005524">
    <property type="term" value="F:ATP binding"/>
    <property type="evidence" value="ECO:0007669"/>
    <property type="project" value="UniProtKB-KW"/>
</dbReference>
<dbReference type="SUPFAM" id="SSF52540">
    <property type="entry name" value="P-loop containing nucleoside triphosphate hydrolases"/>
    <property type="match status" value="1"/>
</dbReference>
<proteinExistence type="inferred from homology"/>